<keyword evidence="1" id="KW-0472">Membrane</keyword>
<keyword evidence="1" id="KW-1133">Transmembrane helix</keyword>
<dbReference type="InterPro" id="IPR002035">
    <property type="entry name" value="VWF_A"/>
</dbReference>
<evidence type="ECO:0000259" key="2">
    <source>
        <dbReference type="PROSITE" id="PS50234"/>
    </source>
</evidence>
<dbReference type="PROSITE" id="PS50234">
    <property type="entry name" value="VWFA"/>
    <property type="match status" value="1"/>
</dbReference>
<feature type="transmembrane region" description="Helical" evidence="1">
    <location>
        <begin position="285"/>
        <end position="308"/>
    </location>
</feature>
<dbReference type="Proteomes" id="UP000199227">
    <property type="component" value="Unassembled WGS sequence"/>
</dbReference>
<dbReference type="EMBL" id="FOXB01000001">
    <property type="protein sequence ID" value="SFO89269.1"/>
    <property type="molecule type" value="Genomic_DNA"/>
</dbReference>
<evidence type="ECO:0000313" key="3">
    <source>
        <dbReference type="EMBL" id="SFO89269.1"/>
    </source>
</evidence>
<dbReference type="RefSeq" id="WP_092909908.1">
    <property type="nucleotide sequence ID" value="NZ_FOXB01000001.1"/>
</dbReference>
<dbReference type="InterPro" id="IPR036465">
    <property type="entry name" value="vWFA_dom_sf"/>
</dbReference>
<sequence length="318" mass="35720">MRLLYPEFLWLLIPFALFAWLRFNEEKKSILPLHPKIVIDSKIKPIVRLAPFIALAWMLAALSRPVIQEKSTQVAPSLKTLYLAIDASASMQGVDRKPNRYIFAKEAIKKLVESDKSHKFALLAFTTNALIISPPTQDSELIRAALESFNREFILTHGTSLKSLLEMVAKMSGENKELVVFSDGGDSEDVGELIKIAQNNNIRIYGVACATKDGSKIRGCNGWLKDESGRLVVSVLNPQLEILSLKTGGALIDENTPDKIAQAIIENVEAVRLKKDNEEVRYRELFWIPLLFGIFFFLLGTISIKTFIVEKVGYNIKK</sequence>
<gene>
    <name evidence="3" type="ORF">SAMN05216234_101118</name>
</gene>
<keyword evidence="1" id="KW-0812">Transmembrane</keyword>
<name>A0A1I5KVZ7_9BACT</name>
<feature type="domain" description="VWFA" evidence="2">
    <location>
        <begin position="80"/>
        <end position="268"/>
    </location>
</feature>
<evidence type="ECO:0000313" key="4">
    <source>
        <dbReference type="Proteomes" id="UP000199227"/>
    </source>
</evidence>
<dbReference type="OrthoDB" id="5332745at2"/>
<dbReference type="PANTHER" id="PTHR37947">
    <property type="entry name" value="BLL2462 PROTEIN"/>
    <property type="match status" value="1"/>
</dbReference>
<accession>A0A1I5KVZ7</accession>
<protein>
    <submittedName>
        <fullName evidence="3">Ca-activated chloride channel family protein</fullName>
    </submittedName>
</protein>
<proteinExistence type="predicted"/>
<dbReference type="SUPFAM" id="SSF53300">
    <property type="entry name" value="vWA-like"/>
    <property type="match status" value="1"/>
</dbReference>
<reference evidence="3 4" key="1">
    <citation type="submission" date="2016-10" db="EMBL/GenBank/DDBJ databases">
        <authorList>
            <person name="de Groot N.N."/>
        </authorList>
    </citation>
    <scope>NUCLEOTIDE SEQUENCE [LARGE SCALE GENOMIC DNA]</scope>
    <source>
        <strain evidence="3 4">EP1-55-1</strain>
    </source>
</reference>
<organism evidence="3 4">
    <name type="scientific">Hydrogenimonas thermophila</name>
    <dbReference type="NCBI Taxonomy" id="223786"/>
    <lineage>
        <taxon>Bacteria</taxon>
        <taxon>Pseudomonadati</taxon>
        <taxon>Campylobacterota</taxon>
        <taxon>Epsilonproteobacteria</taxon>
        <taxon>Campylobacterales</taxon>
        <taxon>Hydrogenimonadaceae</taxon>
        <taxon>Hydrogenimonas</taxon>
    </lineage>
</organism>
<dbReference type="Pfam" id="PF13519">
    <property type="entry name" value="VWA_2"/>
    <property type="match status" value="1"/>
</dbReference>
<dbReference type="STRING" id="223786.SAMN05216234_101118"/>
<dbReference type="SMART" id="SM00327">
    <property type="entry name" value="VWA"/>
    <property type="match status" value="1"/>
</dbReference>
<dbReference type="AlphaFoldDB" id="A0A1I5KVZ7"/>
<keyword evidence="4" id="KW-1185">Reference proteome</keyword>
<dbReference type="PANTHER" id="PTHR37947:SF2">
    <property type="entry name" value="VON WILLEBRAND FACTOR TYPE A"/>
    <property type="match status" value="1"/>
</dbReference>
<dbReference type="Gene3D" id="3.40.50.410">
    <property type="entry name" value="von Willebrand factor, type A domain"/>
    <property type="match status" value="1"/>
</dbReference>
<evidence type="ECO:0000256" key="1">
    <source>
        <dbReference type="SAM" id="Phobius"/>
    </source>
</evidence>